<sequence>MWRGLYKGLPGLASVFLQKNNSNLAGPVFREKSHAVCSVLRGRKGEWGFGGGKNKPKSQIGAQAEDAKNAKYANLCPKIFIRAGGHRANYANRGGTK</sequence>
<name>A0ABM6Q7U2_9PROT</name>
<dbReference type="Proteomes" id="UP000233458">
    <property type="component" value="Chromosome"/>
</dbReference>
<organism evidence="1 2">
    <name type="scientific">Thalassospira marina</name>
    <dbReference type="NCBI Taxonomy" id="2048283"/>
    <lineage>
        <taxon>Bacteria</taxon>
        <taxon>Pseudomonadati</taxon>
        <taxon>Pseudomonadota</taxon>
        <taxon>Alphaproteobacteria</taxon>
        <taxon>Rhodospirillales</taxon>
        <taxon>Thalassospiraceae</taxon>
        <taxon>Thalassospira</taxon>
    </lineage>
</organism>
<keyword evidence="2" id="KW-1185">Reference proteome</keyword>
<evidence type="ECO:0000313" key="2">
    <source>
        <dbReference type="Proteomes" id="UP000233458"/>
    </source>
</evidence>
<protein>
    <submittedName>
        <fullName evidence="1">Uncharacterized protein</fullName>
    </submittedName>
</protein>
<gene>
    <name evidence="1" type="ORF">CSC3H3_07425</name>
</gene>
<reference evidence="1 2" key="1">
    <citation type="submission" date="2017-10" db="EMBL/GenBank/DDBJ databases">
        <title>Biodiversity and function of Thalassospira species in the particle-attached aromatic-hydrocarbon-degrading consortia from the surface seawater of the China South Sea.</title>
        <authorList>
            <person name="Dong C."/>
            <person name="Liu R."/>
            <person name="Shao Z."/>
        </authorList>
    </citation>
    <scope>NUCLEOTIDE SEQUENCE [LARGE SCALE GENOMIC DNA]</scope>
    <source>
        <strain evidence="1 2">CSC3H3</strain>
    </source>
</reference>
<dbReference type="EMBL" id="CP024199">
    <property type="protein sequence ID" value="AUG52566.1"/>
    <property type="molecule type" value="Genomic_DNA"/>
</dbReference>
<evidence type="ECO:0000313" key="1">
    <source>
        <dbReference type="EMBL" id="AUG52566.1"/>
    </source>
</evidence>
<proteinExistence type="predicted"/>
<accession>A0ABM6Q7U2</accession>